<dbReference type="EnsemblMetazoa" id="SMAR004814-RA">
    <property type="protein sequence ID" value="SMAR004814-PA"/>
    <property type="gene ID" value="SMAR004814"/>
</dbReference>
<dbReference type="CDD" id="cd18186">
    <property type="entry name" value="BTB_POZ_ZBTB_KLHL-like"/>
    <property type="match status" value="1"/>
</dbReference>
<dbReference type="STRING" id="126957.T1IUI8"/>
<keyword evidence="6" id="KW-1185">Reference proteome</keyword>
<organism evidence="5 6">
    <name type="scientific">Strigamia maritima</name>
    <name type="common">European centipede</name>
    <name type="synonym">Geophilus maritimus</name>
    <dbReference type="NCBI Taxonomy" id="126957"/>
    <lineage>
        <taxon>Eukaryota</taxon>
        <taxon>Metazoa</taxon>
        <taxon>Ecdysozoa</taxon>
        <taxon>Arthropoda</taxon>
        <taxon>Myriapoda</taxon>
        <taxon>Chilopoda</taxon>
        <taxon>Pleurostigmophora</taxon>
        <taxon>Geophilomorpha</taxon>
        <taxon>Linotaeniidae</taxon>
        <taxon>Strigamia</taxon>
    </lineage>
</organism>
<dbReference type="PANTHER" id="PTHR24412">
    <property type="entry name" value="KELCH PROTEIN"/>
    <property type="match status" value="1"/>
</dbReference>
<dbReference type="SMART" id="SM00225">
    <property type="entry name" value="BTB"/>
    <property type="match status" value="1"/>
</dbReference>
<dbReference type="AlphaFoldDB" id="T1IUI8"/>
<evidence type="ECO:0000259" key="4">
    <source>
        <dbReference type="PROSITE" id="PS50097"/>
    </source>
</evidence>
<sequence length="575" mass="66442">MVLYASLKELKLSKIKIHQSALFDPNFITFKPTSIPIMQSGVPDFAAETRPMAALITERTDEIIATLKNQRQTGMHTDVLIDCNDGQLHAHKCIITGNNNYFSAMFQCNMLEAKTNQITFNNSSAAIDVILSFIYAEPHPPSLMDKPKLQLEVIEIAHMMEMSKLFQFYWRMWTDSLNPSILLDVWTLAVKYDQLATIQCVLNYMWFNLRQIPLNVVVQLTEVQIETFFKKFEGNPPNDDFIDFILRWGSGNLISRKDSVLKLVSSIDLSSLTCAFVASLLEENILDDFSPFLKDRFVKQAIVKLSFAPNFKINISHTVLDDFSGDAKLVVFDTLTNSWSKSDNLRLRQRHCANWQPIISAKGERFYYGISRNQKFVVYDPIAEKHHFGPRSNNMAVSGFVNDTELFFRERNYFYAVFNFATRKWKKLRFNMKDRGQTILVAKGKIYFNSNKKNVVFIYDVIGNSWTEVVKPETEMINVKCACLASSCKGKLYFIKGTKLFVYNVRSGAWWEKDEPLFSERVAIVGNCEVEFILFKEKEGSGLWMFYVSSDRWFKLPCSIIDIWPKSSFHVSYSY</sequence>
<evidence type="ECO:0000256" key="2">
    <source>
        <dbReference type="ARBA" id="ARBA00022737"/>
    </source>
</evidence>
<dbReference type="Pfam" id="PF00651">
    <property type="entry name" value="BTB"/>
    <property type="match status" value="1"/>
</dbReference>
<reference evidence="5" key="2">
    <citation type="submission" date="2015-02" db="UniProtKB">
        <authorList>
            <consortium name="EnsemblMetazoa"/>
        </authorList>
    </citation>
    <scope>IDENTIFICATION</scope>
</reference>
<protein>
    <recommendedName>
        <fullName evidence="4">BTB domain-containing protein</fullName>
    </recommendedName>
</protein>
<evidence type="ECO:0000313" key="5">
    <source>
        <dbReference type="EnsemblMetazoa" id="SMAR004814-PA"/>
    </source>
</evidence>
<proteinExistence type="predicted"/>
<accession>T1IUI8</accession>
<dbReference type="Gene3D" id="3.30.710.10">
    <property type="entry name" value="Potassium Channel Kv1.1, Chain A"/>
    <property type="match status" value="1"/>
</dbReference>
<dbReference type="EMBL" id="JH431537">
    <property type="status" value="NOT_ANNOTATED_CDS"/>
    <property type="molecule type" value="Genomic_DNA"/>
</dbReference>
<evidence type="ECO:0000256" key="1">
    <source>
        <dbReference type="ARBA" id="ARBA00022441"/>
    </source>
</evidence>
<keyword evidence="2" id="KW-0677">Repeat</keyword>
<reference evidence="6" key="1">
    <citation type="submission" date="2011-05" db="EMBL/GenBank/DDBJ databases">
        <authorList>
            <person name="Richards S.R."/>
            <person name="Qu J."/>
            <person name="Jiang H."/>
            <person name="Jhangiani S.N."/>
            <person name="Agravi P."/>
            <person name="Goodspeed R."/>
            <person name="Gross S."/>
            <person name="Mandapat C."/>
            <person name="Jackson L."/>
            <person name="Mathew T."/>
            <person name="Pu L."/>
            <person name="Thornton R."/>
            <person name="Saada N."/>
            <person name="Wilczek-Boney K.B."/>
            <person name="Lee S."/>
            <person name="Kovar C."/>
            <person name="Wu Y."/>
            <person name="Scherer S.E."/>
            <person name="Worley K.C."/>
            <person name="Muzny D.M."/>
            <person name="Gibbs R."/>
        </authorList>
    </citation>
    <scope>NUCLEOTIDE SEQUENCE</scope>
    <source>
        <strain evidence="6">Brora</strain>
    </source>
</reference>
<dbReference type="PANTHER" id="PTHR24412:SF489">
    <property type="entry name" value="RING FINGER DOMAIN AND KELCH REPEAT-CONTAINING PROTEIN DDB_G0271372"/>
    <property type="match status" value="1"/>
</dbReference>
<dbReference type="InterPro" id="IPR000210">
    <property type="entry name" value="BTB/POZ_dom"/>
</dbReference>
<dbReference type="SUPFAM" id="SSF50965">
    <property type="entry name" value="Galactose oxidase, central domain"/>
    <property type="match status" value="1"/>
</dbReference>
<dbReference type="InterPro" id="IPR011333">
    <property type="entry name" value="SKP1/BTB/POZ_sf"/>
</dbReference>
<dbReference type="PROSITE" id="PS50097">
    <property type="entry name" value="BTB"/>
    <property type="match status" value="1"/>
</dbReference>
<dbReference type="PhylomeDB" id="T1IUI8"/>
<dbReference type="InterPro" id="IPR015915">
    <property type="entry name" value="Kelch-typ_b-propeller"/>
</dbReference>
<dbReference type="HOGENOM" id="CLU_505877_0_0_1"/>
<evidence type="ECO:0000256" key="3">
    <source>
        <dbReference type="ARBA" id="ARBA00023203"/>
    </source>
</evidence>
<dbReference type="SUPFAM" id="SSF54695">
    <property type="entry name" value="POZ domain"/>
    <property type="match status" value="1"/>
</dbReference>
<keyword evidence="1" id="KW-0880">Kelch repeat</keyword>
<dbReference type="Proteomes" id="UP000014500">
    <property type="component" value="Unassembled WGS sequence"/>
</dbReference>
<feature type="domain" description="BTB" evidence="4">
    <location>
        <begin position="77"/>
        <end position="135"/>
    </location>
</feature>
<dbReference type="Gene3D" id="2.120.10.80">
    <property type="entry name" value="Kelch-type beta propeller"/>
    <property type="match status" value="1"/>
</dbReference>
<keyword evidence="3" id="KW-0009">Actin-binding</keyword>
<dbReference type="InterPro" id="IPR011043">
    <property type="entry name" value="Gal_Oxase/kelch_b-propeller"/>
</dbReference>
<name>T1IUI8_STRMM</name>
<evidence type="ECO:0000313" key="6">
    <source>
        <dbReference type="Proteomes" id="UP000014500"/>
    </source>
</evidence>